<dbReference type="Gene3D" id="3.30.1360.120">
    <property type="entry name" value="Probable tRNA modification gtpase trme, domain 1"/>
    <property type="match status" value="1"/>
</dbReference>
<comment type="caution">
    <text evidence="3">The sequence shown here is derived from an EMBL/GenBank/DDBJ whole genome shotgun (WGS) entry which is preliminary data.</text>
</comment>
<dbReference type="PIRSF" id="PIRSF006487">
    <property type="entry name" value="GcvT"/>
    <property type="match status" value="1"/>
</dbReference>
<name>A0A0F5Y727_9CYAN</name>
<dbReference type="InterPro" id="IPR006222">
    <property type="entry name" value="GCVT_N"/>
</dbReference>
<dbReference type="AlphaFoldDB" id="A0A0F5Y727"/>
<dbReference type="InterPro" id="IPR017703">
    <property type="entry name" value="YgfZ/GCV_T_CS"/>
</dbReference>
<dbReference type="PATRIC" id="fig|1637645.4.peg.3702"/>
<dbReference type="Proteomes" id="UP000033607">
    <property type="component" value="Unassembled WGS sequence"/>
</dbReference>
<keyword evidence="1" id="KW-0809">Transit peptide</keyword>
<dbReference type="RefSeq" id="WP_046282227.1">
    <property type="nucleotide sequence ID" value="NZ_LATL02000185.1"/>
</dbReference>
<accession>A0A0F5Y727</accession>
<sequence length="349" mass="38601">MIQSLREIQTAQGATLEDSTSVPLSFGNDPDAIAATQTGVALCDRSHWGLIQISNEDRLRFLHNQSTNNILSLKPGQGCDSVFVSSTARTIDLTTLYVTENAVLVLVSPPRRQMLIDWLDRYIFPMDKVELKDISDQNAIFSLMGPESDQLFKKLGITPLVDQPYASHQQIEIENIPVRVAVGSGLVTPGYTLIVSVEQAVLLWKILVNSGAIAMGDRLWEQLRIEQGRPTPDAELTDDYNPLEAGLWNTISFEKGCYIGQETIARLNTYKGVKQQLWGIRLNAPVAVGTEIKVEDKKVGKLTSFMETERGYFGLGYIRTKAGGKGLKVKVGEVEAEVIEVPFLKHPAE</sequence>
<reference evidence="3 4" key="1">
    <citation type="submission" date="2015-06" db="EMBL/GenBank/DDBJ databases">
        <title>Draft genome assembly of filamentous brackish cyanobacterium Limnoraphis robusta strain CS-951.</title>
        <authorList>
            <person name="Willis A."/>
            <person name="Parks M."/>
            <person name="Burford M.A."/>
        </authorList>
    </citation>
    <scope>NUCLEOTIDE SEQUENCE [LARGE SCALE GENOMIC DNA]</scope>
    <source>
        <strain evidence="3 4">CS-951</strain>
    </source>
</reference>
<evidence type="ECO:0000256" key="1">
    <source>
        <dbReference type="ARBA" id="ARBA00022946"/>
    </source>
</evidence>
<organism evidence="3 4">
    <name type="scientific">Limnoraphis robusta CS-951</name>
    <dbReference type="NCBI Taxonomy" id="1637645"/>
    <lineage>
        <taxon>Bacteria</taxon>
        <taxon>Bacillati</taxon>
        <taxon>Cyanobacteriota</taxon>
        <taxon>Cyanophyceae</taxon>
        <taxon>Oscillatoriophycideae</taxon>
        <taxon>Oscillatoriales</taxon>
        <taxon>Sirenicapillariaceae</taxon>
        <taxon>Limnoraphis</taxon>
    </lineage>
</organism>
<evidence type="ECO:0000313" key="3">
    <source>
        <dbReference type="EMBL" id="KKD34664.1"/>
    </source>
</evidence>
<feature type="domain" description="GCVT N-terminal" evidence="2">
    <location>
        <begin position="33"/>
        <end position="255"/>
    </location>
</feature>
<dbReference type="NCBIfam" id="TIGR03317">
    <property type="entry name" value="ygfZ_signature"/>
    <property type="match status" value="1"/>
</dbReference>
<dbReference type="PANTHER" id="PTHR43757:SF14">
    <property type="entry name" value="GLYCINE CLEAVAGE T-PROTEIN FAMILY"/>
    <property type="match status" value="1"/>
</dbReference>
<dbReference type="EMBL" id="LATL02000185">
    <property type="protein sequence ID" value="KKD34664.1"/>
    <property type="molecule type" value="Genomic_DNA"/>
</dbReference>
<gene>
    <name evidence="3" type="ORF">WN50_29635</name>
</gene>
<evidence type="ECO:0000259" key="2">
    <source>
        <dbReference type="Pfam" id="PF01571"/>
    </source>
</evidence>
<dbReference type="Pfam" id="PF01571">
    <property type="entry name" value="GCV_T"/>
    <property type="match status" value="1"/>
</dbReference>
<proteinExistence type="predicted"/>
<dbReference type="InterPro" id="IPR027266">
    <property type="entry name" value="TrmE/GcvT-like"/>
</dbReference>
<protein>
    <submittedName>
        <fullName evidence="3">Glycine cleavage system protein T</fullName>
    </submittedName>
</protein>
<dbReference type="OrthoDB" id="9796287at2"/>
<dbReference type="SUPFAM" id="SSF103025">
    <property type="entry name" value="Folate-binding domain"/>
    <property type="match status" value="1"/>
</dbReference>
<dbReference type="InterPro" id="IPR028896">
    <property type="entry name" value="GcvT/YgfZ/DmdA"/>
</dbReference>
<evidence type="ECO:0000313" key="4">
    <source>
        <dbReference type="Proteomes" id="UP000033607"/>
    </source>
</evidence>
<dbReference type="PANTHER" id="PTHR43757">
    <property type="entry name" value="AMINOMETHYLTRANSFERASE"/>
    <property type="match status" value="1"/>
</dbReference>